<keyword evidence="9" id="KW-1185">Reference proteome</keyword>
<feature type="compositionally biased region" description="Polar residues" evidence="6">
    <location>
        <begin position="284"/>
        <end position="293"/>
    </location>
</feature>
<dbReference type="InterPro" id="IPR050339">
    <property type="entry name" value="CC_SR_Kinase"/>
</dbReference>
<dbReference type="PANTHER" id="PTHR11042">
    <property type="entry name" value="EUKARYOTIC TRANSLATION INITIATION FACTOR 2-ALPHA KINASE EIF2-ALPHA KINASE -RELATED"/>
    <property type="match status" value="1"/>
</dbReference>
<evidence type="ECO:0000259" key="7">
    <source>
        <dbReference type="PROSITE" id="PS50011"/>
    </source>
</evidence>
<reference evidence="8" key="1">
    <citation type="journal article" date="2020" name="Stud. Mycol.">
        <title>101 Dothideomycetes genomes: a test case for predicting lifestyles and emergence of pathogens.</title>
        <authorList>
            <person name="Haridas S."/>
            <person name="Albert R."/>
            <person name="Binder M."/>
            <person name="Bloem J."/>
            <person name="Labutti K."/>
            <person name="Salamov A."/>
            <person name="Andreopoulos B."/>
            <person name="Baker S."/>
            <person name="Barry K."/>
            <person name="Bills G."/>
            <person name="Bluhm B."/>
            <person name="Cannon C."/>
            <person name="Castanera R."/>
            <person name="Culley D."/>
            <person name="Daum C."/>
            <person name="Ezra D."/>
            <person name="Gonzalez J."/>
            <person name="Henrissat B."/>
            <person name="Kuo A."/>
            <person name="Liang C."/>
            <person name="Lipzen A."/>
            <person name="Lutzoni F."/>
            <person name="Magnuson J."/>
            <person name="Mondo S."/>
            <person name="Nolan M."/>
            <person name="Ohm R."/>
            <person name="Pangilinan J."/>
            <person name="Park H.-J."/>
            <person name="Ramirez L."/>
            <person name="Alfaro M."/>
            <person name="Sun H."/>
            <person name="Tritt A."/>
            <person name="Yoshinaga Y."/>
            <person name="Zwiers L.-H."/>
            <person name="Turgeon B."/>
            <person name="Goodwin S."/>
            <person name="Spatafora J."/>
            <person name="Crous P."/>
            <person name="Grigoriev I."/>
        </authorList>
    </citation>
    <scope>NUCLEOTIDE SEQUENCE</scope>
    <source>
        <strain evidence="8">CBS 121167</strain>
    </source>
</reference>
<dbReference type="SMART" id="SM00220">
    <property type="entry name" value="S_TKc"/>
    <property type="match status" value="1"/>
</dbReference>
<evidence type="ECO:0000256" key="2">
    <source>
        <dbReference type="ARBA" id="ARBA00022741"/>
    </source>
</evidence>
<feature type="region of interest" description="Disordered" evidence="6">
    <location>
        <begin position="496"/>
        <end position="528"/>
    </location>
</feature>
<dbReference type="InterPro" id="IPR000719">
    <property type="entry name" value="Prot_kinase_dom"/>
</dbReference>
<feature type="compositionally biased region" description="Polar residues" evidence="6">
    <location>
        <begin position="501"/>
        <end position="528"/>
    </location>
</feature>
<evidence type="ECO:0000256" key="6">
    <source>
        <dbReference type="SAM" id="MobiDB-lite"/>
    </source>
</evidence>
<dbReference type="SUPFAM" id="SSF56112">
    <property type="entry name" value="Protein kinase-like (PK-like)"/>
    <property type="match status" value="1"/>
</dbReference>
<feature type="compositionally biased region" description="Acidic residues" evidence="6">
    <location>
        <begin position="154"/>
        <end position="168"/>
    </location>
</feature>
<dbReference type="InterPro" id="IPR011009">
    <property type="entry name" value="Kinase-like_dom_sf"/>
</dbReference>
<feature type="compositionally biased region" description="Basic and acidic residues" evidence="6">
    <location>
        <begin position="249"/>
        <end position="261"/>
    </location>
</feature>
<feature type="compositionally biased region" description="Low complexity" evidence="6">
    <location>
        <begin position="632"/>
        <end position="642"/>
    </location>
</feature>
<organism evidence="8 9">
    <name type="scientific">Aplosporella prunicola CBS 121167</name>
    <dbReference type="NCBI Taxonomy" id="1176127"/>
    <lineage>
        <taxon>Eukaryota</taxon>
        <taxon>Fungi</taxon>
        <taxon>Dikarya</taxon>
        <taxon>Ascomycota</taxon>
        <taxon>Pezizomycotina</taxon>
        <taxon>Dothideomycetes</taxon>
        <taxon>Dothideomycetes incertae sedis</taxon>
        <taxon>Botryosphaeriales</taxon>
        <taxon>Aplosporellaceae</taxon>
        <taxon>Aplosporella</taxon>
    </lineage>
</organism>
<dbReference type="EMBL" id="ML995474">
    <property type="protein sequence ID" value="KAF2147378.1"/>
    <property type="molecule type" value="Genomic_DNA"/>
</dbReference>
<evidence type="ECO:0000313" key="9">
    <source>
        <dbReference type="Proteomes" id="UP000799438"/>
    </source>
</evidence>
<feature type="region of interest" description="Disordered" evidence="6">
    <location>
        <begin position="579"/>
        <end position="736"/>
    </location>
</feature>
<feature type="region of interest" description="Disordered" evidence="6">
    <location>
        <begin position="1"/>
        <end position="308"/>
    </location>
</feature>
<keyword evidence="3" id="KW-0418">Kinase</keyword>
<dbReference type="GO" id="GO:0005634">
    <property type="term" value="C:nucleus"/>
    <property type="evidence" value="ECO:0007669"/>
    <property type="project" value="TreeGrafter"/>
</dbReference>
<dbReference type="AlphaFoldDB" id="A0A6A6BU77"/>
<feature type="domain" description="Protein kinase" evidence="7">
    <location>
        <begin position="804"/>
        <end position="1136"/>
    </location>
</feature>
<dbReference type="GO" id="GO:0004713">
    <property type="term" value="F:protein tyrosine kinase activity"/>
    <property type="evidence" value="ECO:0007669"/>
    <property type="project" value="TreeGrafter"/>
</dbReference>
<dbReference type="PROSITE" id="PS50011">
    <property type="entry name" value="PROTEIN_KINASE_DOM"/>
    <property type="match status" value="1"/>
</dbReference>
<keyword evidence="2" id="KW-0547">Nucleotide-binding</keyword>
<dbReference type="Pfam" id="PF00069">
    <property type="entry name" value="Pkinase"/>
    <property type="match status" value="1"/>
</dbReference>
<feature type="compositionally biased region" description="Low complexity" evidence="6">
    <location>
        <begin position="60"/>
        <end position="76"/>
    </location>
</feature>
<dbReference type="GO" id="GO:0005524">
    <property type="term" value="F:ATP binding"/>
    <property type="evidence" value="ECO:0007669"/>
    <property type="project" value="UniProtKB-KW"/>
</dbReference>
<evidence type="ECO:0000256" key="4">
    <source>
        <dbReference type="ARBA" id="ARBA00022840"/>
    </source>
</evidence>
<dbReference type="PANTHER" id="PTHR11042:SF196">
    <property type="entry name" value="MITOSIS INHIBITOR PROTEIN KINASE SWE1"/>
    <property type="match status" value="1"/>
</dbReference>
<dbReference type="RefSeq" id="XP_033403086.1">
    <property type="nucleotide sequence ID" value="XM_033542797.1"/>
</dbReference>
<name>A0A6A6BU77_9PEZI</name>
<feature type="compositionally biased region" description="Basic and acidic residues" evidence="6">
    <location>
        <begin position="1041"/>
        <end position="1060"/>
    </location>
</feature>
<keyword evidence="4" id="KW-0067">ATP-binding</keyword>
<protein>
    <recommendedName>
        <fullName evidence="7">Protein kinase domain-containing protein</fullName>
    </recommendedName>
</protein>
<dbReference type="Proteomes" id="UP000799438">
    <property type="component" value="Unassembled WGS sequence"/>
</dbReference>
<dbReference type="GO" id="GO:0005737">
    <property type="term" value="C:cytoplasm"/>
    <property type="evidence" value="ECO:0007669"/>
    <property type="project" value="TreeGrafter"/>
</dbReference>
<feature type="region of interest" description="Disordered" evidence="6">
    <location>
        <begin position="338"/>
        <end position="460"/>
    </location>
</feature>
<gene>
    <name evidence="8" type="ORF">K452DRAFT_304230</name>
</gene>
<dbReference type="GO" id="GO:0110031">
    <property type="term" value="P:negative regulation of G2/MI transition of meiotic cell cycle"/>
    <property type="evidence" value="ECO:0007669"/>
    <property type="project" value="TreeGrafter"/>
</dbReference>
<dbReference type="InterPro" id="IPR008271">
    <property type="entry name" value="Ser/Thr_kinase_AS"/>
</dbReference>
<evidence type="ECO:0000313" key="8">
    <source>
        <dbReference type="EMBL" id="KAF2147378.1"/>
    </source>
</evidence>
<evidence type="ECO:0000256" key="1">
    <source>
        <dbReference type="ARBA" id="ARBA00022679"/>
    </source>
</evidence>
<feature type="region of interest" description="Disordered" evidence="6">
    <location>
        <begin position="1034"/>
        <end position="1088"/>
    </location>
</feature>
<proteinExistence type="inferred from homology"/>
<accession>A0A6A6BU77</accession>
<dbReference type="GeneID" id="54300294"/>
<dbReference type="PROSITE" id="PS00108">
    <property type="entry name" value="PROTEIN_KINASE_ST"/>
    <property type="match status" value="1"/>
</dbReference>
<keyword evidence="1" id="KW-0808">Transferase</keyword>
<feature type="compositionally biased region" description="Polar residues" evidence="6">
    <location>
        <begin position="42"/>
        <end position="59"/>
    </location>
</feature>
<evidence type="ECO:0000256" key="3">
    <source>
        <dbReference type="ARBA" id="ARBA00022777"/>
    </source>
</evidence>
<dbReference type="Gene3D" id="1.10.510.10">
    <property type="entry name" value="Transferase(Phosphotransferase) domain 1"/>
    <property type="match status" value="1"/>
</dbReference>
<feature type="compositionally biased region" description="Polar residues" evidence="6">
    <location>
        <begin position="710"/>
        <end position="736"/>
    </location>
</feature>
<comment type="similarity">
    <text evidence="5">Belongs to the protein kinase superfamily. Ser/Thr protein kinase family. GCN2 subfamily.</text>
</comment>
<dbReference type="Gene3D" id="3.30.200.20">
    <property type="entry name" value="Phosphorylase Kinase, domain 1"/>
    <property type="match status" value="1"/>
</dbReference>
<evidence type="ECO:0000256" key="5">
    <source>
        <dbReference type="ARBA" id="ARBA00037982"/>
    </source>
</evidence>
<dbReference type="OrthoDB" id="5337378at2759"/>
<sequence length="1168" mass="127180">MDFAYSPHREVGGTLHLHSPTHPHSYRVDGFPSIKQIRRSLSRSPSKASRFTLHTSPQNSPKSPLSPLALSRAFSPKSAASKENNAPNLFPFSPLEATPTTTTKRSKSGSRPRLAPFRSSRVRAGARSPPRRALSDSLNQANKSPSSSGRGSNDDSDTEEDPEPMESDSDMKPAVARLDFNDGPIKFEFAKPKTEGPLHPPKSSPLKRSDGIMNLDQASLGSPTAKRRSLHGGPFSADFDIFDHPPSQIEERGNNDQDREMSNYSFSTPLGPRRASPIRKLSSLRRSTLQQRYGSGATARPRLLQDQGHEFLMPGNAASRSKSRMSLDSAITMSDQANVIESPFRRTPLGVSRSFPPNKRSMSGPATGHHPHPLSNALTPSSSNSSMSDVGDSPKQPTPAAPAPKRQTIAEFARPPISFSRSLPIGASRPGGRFNTRAGDPSDPSSFATPDSFKGARPHQAPFLSTGLMSKKNRNIDVPPPGGFENYAMPDTPSKRVSFPPLSSSTPFQRSTFGKSTGAQHEFGTPSTPFLSNAAKATPVSFGQGVSIFGSRMNALPRRGSFVSIDGDDHLQSPCALIDSQSSLDEFPPTPTKQGSSGRNSRDNSLRSNLFGRRASIAPDTFVPPTPGDITSPSFPKSKSFPTGSLDFGTADEDESPTFASRTFPPCRSPSFGHSRVFRRGPNKGTPLFTERSPKLALSTPSPAPVTKKPSLSSAIHTPTVGQSPQTPQSGFTPDTKRLSISAQANRRGSLQFNSSAGSAGSFPPATPTATRDQVFHFSTGAGVGPITGLTKNDVDTSLTNRFESVKLLPGDGEFSQVFLVGQPVGSSTTESQSAQSLSKGWVVKKSKKPLAGPKDEERKKREVEILKTLRGHEHIIEFVHSWVEENHLYIQTEYCENGNLKTFLSETGDKARLDDFRIWKILLELSLGVKFIHDSGFIHLDLKPANVFIDWEGVLKIGDFGLASTWPAPDGIEGEGDREYIGPEVLHGKFDKPADIFALGMIMVEIAGNIILPDNGVSWQRLRSGDMTDVPSLTWSSESTLERDEAGDPITDDHHHVLSHETLLGSDHEDETSQALRKLSPRRHRSEALVDPPKFMADPDDEGALDKVVQWMIYPEPEQRPTIEQVYYLEGVQWVERRRRAGATIYEGNWGPAEEVLNHDVDMADAD</sequence>